<evidence type="ECO:0000256" key="4">
    <source>
        <dbReference type="ARBA" id="ARBA00023136"/>
    </source>
</evidence>
<dbReference type="InterPro" id="IPR009908">
    <property type="entry name" value="Methylamine_util_MauE"/>
</dbReference>
<dbReference type="RefSeq" id="WP_209897462.1">
    <property type="nucleotide sequence ID" value="NZ_JAGGMR010000001.1"/>
</dbReference>
<keyword evidence="2 5" id="KW-0812">Transmembrane</keyword>
<evidence type="ECO:0000259" key="6">
    <source>
        <dbReference type="Pfam" id="PF07291"/>
    </source>
</evidence>
<evidence type="ECO:0000256" key="2">
    <source>
        <dbReference type="ARBA" id="ARBA00022692"/>
    </source>
</evidence>
<evidence type="ECO:0000313" key="8">
    <source>
        <dbReference type="Proteomes" id="UP001519325"/>
    </source>
</evidence>
<sequence length="189" mass="19976">MSPVVFSESFWDVFEMGTRLIVGVFLIARGASLLTSVSAWRQVWLAAHQLLPARIVGPVAKGLPVVELFAGTLLLFGAFGAAGPLLAGAVLVATTTVLWLAVRRGRVLSGGSLCRLRPLTSSYALFRNVVFIVAVGVVGLRGTTTLALAGSSSWRQSVVVAAMVASISVVTVVLRQAEQRRNLVQIASF</sequence>
<feature type="transmembrane region" description="Helical" evidence="5">
    <location>
        <begin position="85"/>
        <end position="102"/>
    </location>
</feature>
<name>A0ABS4QRJ0_9NOCA</name>
<keyword evidence="3 5" id="KW-1133">Transmembrane helix</keyword>
<evidence type="ECO:0000256" key="3">
    <source>
        <dbReference type="ARBA" id="ARBA00022989"/>
    </source>
</evidence>
<protein>
    <recommendedName>
        <fullName evidence="6">Methylamine utilisation protein MauE domain-containing protein</fullName>
    </recommendedName>
</protein>
<reference evidence="7 8" key="1">
    <citation type="submission" date="2021-03" db="EMBL/GenBank/DDBJ databases">
        <title>Sequencing the genomes of 1000 actinobacteria strains.</title>
        <authorList>
            <person name="Klenk H.-P."/>
        </authorList>
    </citation>
    <scope>NUCLEOTIDE SEQUENCE [LARGE SCALE GENOMIC DNA]</scope>
    <source>
        <strain evidence="7 8">DSM 45516</strain>
    </source>
</reference>
<gene>
    <name evidence="7" type="ORF">BJ987_007223</name>
</gene>
<evidence type="ECO:0000313" key="7">
    <source>
        <dbReference type="EMBL" id="MBP2194322.1"/>
    </source>
</evidence>
<feature type="transmembrane region" description="Helical" evidence="5">
    <location>
        <begin position="154"/>
        <end position="174"/>
    </location>
</feature>
<evidence type="ECO:0000256" key="5">
    <source>
        <dbReference type="SAM" id="Phobius"/>
    </source>
</evidence>
<keyword evidence="4 5" id="KW-0472">Membrane</keyword>
<dbReference type="Pfam" id="PF07291">
    <property type="entry name" value="MauE"/>
    <property type="match status" value="1"/>
</dbReference>
<dbReference type="Proteomes" id="UP001519325">
    <property type="component" value="Unassembled WGS sequence"/>
</dbReference>
<proteinExistence type="predicted"/>
<evidence type="ECO:0000256" key="1">
    <source>
        <dbReference type="ARBA" id="ARBA00004141"/>
    </source>
</evidence>
<organism evidence="7 8">
    <name type="scientific">Nocardia goodfellowii</name>
    <dbReference type="NCBI Taxonomy" id="882446"/>
    <lineage>
        <taxon>Bacteria</taxon>
        <taxon>Bacillati</taxon>
        <taxon>Actinomycetota</taxon>
        <taxon>Actinomycetes</taxon>
        <taxon>Mycobacteriales</taxon>
        <taxon>Nocardiaceae</taxon>
        <taxon>Nocardia</taxon>
    </lineage>
</organism>
<feature type="domain" description="Methylamine utilisation protein MauE" evidence="6">
    <location>
        <begin position="18"/>
        <end position="139"/>
    </location>
</feature>
<comment type="caution">
    <text evidence="7">The sequence shown here is derived from an EMBL/GenBank/DDBJ whole genome shotgun (WGS) entry which is preliminary data.</text>
</comment>
<feature type="transmembrane region" description="Helical" evidence="5">
    <location>
        <begin position="123"/>
        <end position="142"/>
    </location>
</feature>
<keyword evidence="8" id="KW-1185">Reference proteome</keyword>
<feature type="transmembrane region" description="Helical" evidence="5">
    <location>
        <begin position="61"/>
        <end position="79"/>
    </location>
</feature>
<feature type="transmembrane region" description="Helical" evidence="5">
    <location>
        <begin position="20"/>
        <end position="40"/>
    </location>
</feature>
<accession>A0ABS4QRJ0</accession>
<comment type="subcellular location">
    <subcellularLocation>
        <location evidence="1">Membrane</location>
        <topology evidence="1">Multi-pass membrane protein</topology>
    </subcellularLocation>
</comment>
<dbReference type="EMBL" id="JAGGMR010000001">
    <property type="protein sequence ID" value="MBP2194322.1"/>
    <property type="molecule type" value="Genomic_DNA"/>
</dbReference>